<evidence type="ECO:0000256" key="2">
    <source>
        <dbReference type="ARBA" id="ARBA00022490"/>
    </source>
</evidence>
<dbReference type="PANTHER" id="PTHR24107:SF2">
    <property type="entry name" value="NLR FAMILY CARD DOMAIN CONTAINING 3"/>
    <property type="match status" value="1"/>
</dbReference>
<keyword evidence="2" id="KW-0963">Cytoplasm</keyword>
<dbReference type="eggNOG" id="ENOG502S496">
    <property type="taxonomic scope" value="Eukaryota"/>
</dbReference>
<evidence type="ECO:0000313" key="5">
    <source>
        <dbReference type="Proteomes" id="UP000266841"/>
    </source>
</evidence>
<protein>
    <submittedName>
        <fullName evidence="4">Uncharacterized protein</fullName>
    </submittedName>
</protein>
<dbReference type="SUPFAM" id="SSF52047">
    <property type="entry name" value="RNI-like"/>
    <property type="match status" value="1"/>
</dbReference>
<dbReference type="OrthoDB" id="120976at2759"/>
<sequence length="374" mass="41416">MKSNNITHLVVRRCYLGIPGAIFLFNTLHDLNSLEQLWIDYQDNRDNAELNDAIMAECILTLSACTGMQKLTLNGLNLSTNSFAVLRTVFPRMSALLDLGLCGNLIDDVCARDLVHGQSKCTHLQRLSLSRNIISDNGLDVLIQGLPKSVDKLHVEGNDVTLARQVPLLRFKNLFLSGNTLCLDGPGLIAASLANPECRLESLTLTQCNIGDEEAATLADGLRNNRRLTRMSLANNSLANNNITKEGWNAFSSILCDSSSIIATYNSNHTLQSLGLRGFVSQDIEMMLDQNRLQDKSRVAANKILLAHRHLDMSPLFGSELDLLPRVVAWLDRFAKSRPDLKLSSIFEFVRAMPMKVTARLLGMAEGKKRKPSN</sequence>
<dbReference type="Pfam" id="PF13516">
    <property type="entry name" value="LRR_6"/>
    <property type="match status" value="1"/>
</dbReference>
<dbReference type="GO" id="GO:0005856">
    <property type="term" value="C:cytoskeleton"/>
    <property type="evidence" value="ECO:0007669"/>
    <property type="project" value="UniProtKB-SubCell"/>
</dbReference>
<keyword evidence="5" id="KW-1185">Reference proteome</keyword>
<dbReference type="InterPro" id="IPR032675">
    <property type="entry name" value="LRR_dom_sf"/>
</dbReference>
<proteinExistence type="predicted"/>
<dbReference type="InterPro" id="IPR001611">
    <property type="entry name" value="Leu-rich_rpt"/>
</dbReference>
<evidence type="ECO:0000256" key="3">
    <source>
        <dbReference type="ARBA" id="ARBA00023212"/>
    </source>
</evidence>
<dbReference type="AlphaFoldDB" id="K0RZX5"/>
<keyword evidence="3" id="KW-0206">Cytoskeleton</keyword>
<dbReference type="EMBL" id="AGNL01022965">
    <property type="protein sequence ID" value="EJK59403.1"/>
    <property type="molecule type" value="Genomic_DNA"/>
</dbReference>
<dbReference type="SMART" id="SM00368">
    <property type="entry name" value="LRR_RI"/>
    <property type="match status" value="3"/>
</dbReference>
<dbReference type="PANTHER" id="PTHR24107">
    <property type="entry name" value="YNEIN REGULATORY COMPLEX SUBUNIT 5"/>
    <property type="match status" value="1"/>
</dbReference>
<evidence type="ECO:0000256" key="1">
    <source>
        <dbReference type="ARBA" id="ARBA00004245"/>
    </source>
</evidence>
<dbReference type="Gene3D" id="3.80.10.10">
    <property type="entry name" value="Ribonuclease Inhibitor"/>
    <property type="match status" value="2"/>
</dbReference>
<dbReference type="Proteomes" id="UP000266841">
    <property type="component" value="Unassembled WGS sequence"/>
</dbReference>
<reference evidence="4 5" key="1">
    <citation type="journal article" date="2012" name="Genome Biol.">
        <title>Genome and low-iron response of an oceanic diatom adapted to chronic iron limitation.</title>
        <authorList>
            <person name="Lommer M."/>
            <person name="Specht M."/>
            <person name="Roy A.S."/>
            <person name="Kraemer L."/>
            <person name="Andreson R."/>
            <person name="Gutowska M.A."/>
            <person name="Wolf J."/>
            <person name="Bergner S.V."/>
            <person name="Schilhabel M.B."/>
            <person name="Klostermeier U.C."/>
            <person name="Beiko R.G."/>
            <person name="Rosenstiel P."/>
            <person name="Hippler M."/>
            <person name="Laroche J."/>
        </authorList>
    </citation>
    <scope>NUCLEOTIDE SEQUENCE [LARGE SCALE GENOMIC DNA]</scope>
    <source>
        <strain evidence="4 5">CCMP1005</strain>
    </source>
</reference>
<dbReference type="InterPro" id="IPR052410">
    <property type="entry name" value="DRC5"/>
</dbReference>
<accession>K0RZX5</accession>
<comment type="caution">
    <text evidence="4">The sequence shown here is derived from an EMBL/GenBank/DDBJ whole genome shotgun (WGS) entry which is preliminary data.</text>
</comment>
<gene>
    <name evidence="4" type="ORF">THAOC_20381</name>
</gene>
<name>K0RZX5_THAOC</name>
<evidence type="ECO:0000313" key="4">
    <source>
        <dbReference type="EMBL" id="EJK59403.1"/>
    </source>
</evidence>
<organism evidence="4 5">
    <name type="scientific">Thalassiosira oceanica</name>
    <name type="common">Marine diatom</name>
    <dbReference type="NCBI Taxonomy" id="159749"/>
    <lineage>
        <taxon>Eukaryota</taxon>
        <taxon>Sar</taxon>
        <taxon>Stramenopiles</taxon>
        <taxon>Ochrophyta</taxon>
        <taxon>Bacillariophyta</taxon>
        <taxon>Coscinodiscophyceae</taxon>
        <taxon>Thalassiosirophycidae</taxon>
        <taxon>Thalassiosirales</taxon>
        <taxon>Thalassiosiraceae</taxon>
        <taxon>Thalassiosira</taxon>
    </lineage>
</organism>
<comment type="subcellular location">
    <subcellularLocation>
        <location evidence="1">Cytoplasm</location>
        <location evidence="1">Cytoskeleton</location>
    </subcellularLocation>
</comment>